<sequence length="304" mass="35499">MISDRPFVNRHSVIAVILVVMERTDRPVDRNFMKVRTSQSDQLCVRIGKEPALQKRIVCKIDSRNNVARMESGLFRFGKNVILVSIQRHFTDDLNRNHFFRPKLCRIKDIKVKLELVFFVNHLHAELILHFIASFDRFPKIAAVIVGIFPGDCLRFVPDERMDAKDGLPVKFNKARLAFFIYKPERMNAEAFHHPVASRNRPVRHRPHDHVSRFFIVGDKVPKRIVRCRSLRHFVIRFRLKGMHQVRELDGILNEENGDVIADEIIVPFFCIKLCRESSDITDGITRAPGTGYSREPDKHRCFH</sequence>
<reference evidence="1" key="1">
    <citation type="journal article" date="2013" name="Funct. Integr. Genomics">
        <title>Genes encoding the production of extracellular polysaccharide bioflocculant are clustered on a 30-kb DNA segment in Bacillus licheniformis.</title>
        <authorList>
            <person name="Yan S."/>
            <person name="Wang N."/>
            <person name="Chen Z."/>
            <person name="Wang Y."/>
            <person name="He N."/>
            <person name="Peng Y."/>
            <person name="Li Q."/>
            <person name="Deng X."/>
        </authorList>
    </citation>
    <scope>NUCLEOTIDE SEQUENCE</scope>
    <source>
        <strain evidence="1">CGMCC 2876</strain>
    </source>
</reference>
<organism evidence="1">
    <name type="scientific">Bacillus licheniformis</name>
    <dbReference type="NCBI Taxonomy" id="1402"/>
    <lineage>
        <taxon>Bacteria</taxon>
        <taxon>Bacillati</taxon>
        <taxon>Bacillota</taxon>
        <taxon>Bacilli</taxon>
        <taxon>Bacillales</taxon>
        <taxon>Bacillaceae</taxon>
        <taxon>Bacillus</taxon>
    </lineage>
</organism>
<dbReference type="AlphaFoldDB" id="X2C0I0"/>
<gene>
    <name evidence="1" type="primary">bli21</name>
</gene>
<dbReference type="EMBL" id="JQ773458">
    <property type="protein sequence ID" value="AFX60989.1"/>
    <property type="molecule type" value="Genomic_DNA"/>
</dbReference>
<accession>X2C0I0</accession>
<evidence type="ECO:0000313" key="1">
    <source>
        <dbReference type="EMBL" id="AFX60989.1"/>
    </source>
</evidence>
<proteinExistence type="predicted"/>
<name>X2C0I0_BACLI</name>
<protein>
    <submittedName>
        <fullName evidence="1">Bli21</fullName>
    </submittedName>
</protein>